<organism evidence="1">
    <name type="scientific">Arundo donax</name>
    <name type="common">Giant reed</name>
    <name type="synonym">Donax arundinaceus</name>
    <dbReference type="NCBI Taxonomy" id="35708"/>
    <lineage>
        <taxon>Eukaryota</taxon>
        <taxon>Viridiplantae</taxon>
        <taxon>Streptophyta</taxon>
        <taxon>Embryophyta</taxon>
        <taxon>Tracheophyta</taxon>
        <taxon>Spermatophyta</taxon>
        <taxon>Magnoliopsida</taxon>
        <taxon>Liliopsida</taxon>
        <taxon>Poales</taxon>
        <taxon>Poaceae</taxon>
        <taxon>PACMAD clade</taxon>
        <taxon>Arundinoideae</taxon>
        <taxon>Arundineae</taxon>
        <taxon>Arundo</taxon>
    </lineage>
</organism>
<dbReference type="EMBL" id="GBRH01229134">
    <property type="protein sequence ID" value="JAD68761.1"/>
    <property type="molecule type" value="Transcribed_RNA"/>
</dbReference>
<dbReference type="AlphaFoldDB" id="A0A0A9BZL2"/>
<proteinExistence type="predicted"/>
<accession>A0A0A9BZL2</accession>
<name>A0A0A9BZL2_ARUDO</name>
<evidence type="ECO:0000313" key="1">
    <source>
        <dbReference type="EMBL" id="JAD68761.1"/>
    </source>
</evidence>
<reference evidence="1" key="1">
    <citation type="submission" date="2014-09" db="EMBL/GenBank/DDBJ databases">
        <authorList>
            <person name="Magalhaes I.L.F."/>
            <person name="Oliveira U."/>
            <person name="Santos F.R."/>
            <person name="Vidigal T.H.D.A."/>
            <person name="Brescovit A.D."/>
            <person name="Santos A.J."/>
        </authorList>
    </citation>
    <scope>NUCLEOTIDE SEQUENCE</scope>
    <source>
        <tissue evidence="1">Shoot tissue taken approximately 20 cm above the soil surface</tissue>
    </source>
</reference>
<reference evidence="1" key="2">
    <citation type="journal article" date="2015" name="Data Brief">
        <title>Shoot transcriptome of the giant reed, Arundo donax.</title>
        <authorList>
            <person name="Barrero R.A."/>
            <person name="Guerrero F.D."/>
            <person name="Moolhuijzen P."/>
            <person name="Goolsby J.A."/>
            <person name="Tidwell J."/>
            <person name="Bellgard S.E."/>
            <person name="Bellgard M.I."/>
        </authorList>
    </citation>
    <scope>NUCLEOTIDE SEQUENCE</scope>
    <source>
        <tissue evidence="1">Shoot tissue taken approximately 20 cm above the soil surface</tissue>
    </source>
</reference>
<protein>
    <submittedName>
        <fullName evidence="1">Uncharacterized protein</fullName>
    </submittedName>
</protein>
<sequence>MGSGYIMGLWMVFCSFLFKKDWRIFCFLFCDRLYDWVFVQVALSWAFLLRRICSI</sequence>